<name>A0AAW5IEI2_9BACT</name>
<proteinExistence type="predicted"/>
<reference evidence="1" key="1">
    <citation type="submission" date="2022-07" db="EMBL/GenBank/DDBJ databases">
        <title>Prevotella copri.</title>
        <authorList>
            <person name="Yang C."/>
        </authorList>
    </citation>
    <scope>NUCLEOTIDE SEQUENCE</scope>
    <source>
        <strain evidence="1">HF2107</strain>
    </source>
</reference>
<dbReference type="EMBL" id="JANDWZ010000003">
    <property type="protein sequence ID" value="MCP9563423.1"/>
    <property type="molecule type" value="Genomic_DNA"/>
</dbReference>
<protein>
    <submittedName>
        <fullName evidence="1">Uncharacterized protein</fullName>
    </submittedName>
</protein>
<dbReference type="AlphaFoldDB" id="A0AAW5IEI2"/>
<evidence type="ECO:0000313" key="2">
    <source>
        <dbReference type="Proteomes" id="UP001205531"/>
    </source>
</evidence>
<organism evidence="1 2">
    <name type="scientific">Segatella copri</name>
    <dbReference type="NCBI Taxonomy" id="165179"/>
    <lineage>
        <taxon>Bacteria</taxon>
        <taxon>Pseudomonadati</taxon>
        <taxon>Bacteroidota</taxon>
        <taxon>Bacteroidia</taxon>
        <taxon>Bacteroidales</taxon>
        <taxon>Prevotellaceae</taxon>
        <taxon>Segatella</taxon>
    </lineage>
</organism>
<dbReference type="Proteomes" id="UP001205531">
    <property type="component" value="Unassembled WGS sequence"/>
</dbReference>
<comment type="caution">
    <text evidence="1">The sequence shown here is derived from an EMBL/GenBank/DDBJ whole genome shotgun (WGS) entry which is preliminary data.</text>
</comment>
<sequence>MNTKLVFDSKKISVEQMAELVERLCALGVYKDGKIICDKSMDEIVQKVLDEFLGL</sequence>
<accession>A0AAW5IEI2</accession>
<dbReference type="RefSeq" id="WP_178464320.1">
    <property type="nucleotide sequence ID" value="NZ_JANDWY010000003.1"/>
</dbReference>
<evidence type="ECO:0000313" key="1">
    <source>
        <dbReference type="EMBL" id="MCP9563423.1"/>
    </source>
</evidence>
<gene>
    <name evidence="1" type="ORF">NNC64_02385</name>
</gene>